<feature type="region of interest" description="Disordered" evidence="7">
    <location>
        <begin position="1"/>
        <end position="50"/>
    </location>
</feature>
<dbReference type="GO" id="GO:0003341">
    <property type="term" value="P:cilium movement"/>
    <property type="evidence" value="ECO:0007669"/>
    <property type="project" value="TreeGrafter"/>
</dbReference>
<name>A0A8C9RLY8_SCLFO</name>
<evidence type="ECO:0000256" key="5">
    <source>
        <dbReference type="ARBA" id="ARBA00040665"/>
    </source>
</evidence>
<evidence type="ECO:0000256" key="4">
    <source>
        <dbReference type="ARBA" id="ARBA00022803"/>
    </source>
</evidence>
<keyword evidence="2" id="KW-0963">Cytoplasm</keyword>
<reference evidence="8 9" key="1">
    <citation type="submission" date="2019-04" db="EMBL/GenBank/DDBJ databases">
        <authorList>
            <consortium name="Wellcome Sanger Institute Data Sharing"/>
        </authorList>
    </citation>
    <scope>NUCLEOTIDE SEQUENCE [LARGE SCALE GENOMIC DNA]</scope>
</reference>
<dbReference type="SUPFAM" id="SSF48452">
    <property type="entry name" value="TPR-like"/>
    <property type="match status" value="1"/>
</dbReference>
<dbReference type="GeneTree" id="ENSGT00390000008611"/>
<dbReference type="GO" id="GO:0005737">
    <property type="term" value="C:cytoplasm"/>
    <property type="evidence" value="ECO:0007669"/>
    <property type="project" value="UniProtKB-SubCell"/>
</dbReference>
<evidence type="ECO:0000256" key="6">
    <source>
        <dbReference type="ARBA" id="ARBA00044739"/>
    </source>
</evidence>
<accession>A0A8C9RLY8</accession>
<proteinExistence type="predicted"/>
<dbReference type="Ensembl" id="ENSSFOT00015014793.2">
    <property type="protein sequence ID" value="ENSSFOP00015014619.1"/>
    <property type="gene ID" value="ENSSFOG00015009429.2"/>
</dbReference>
<gene>
    <name evidence="8" type="primary">TTC29</name>
</gene>
<evidence type="ECO:0000313" key="8">
    <source>
        <dbReference type="Ensembl" id="ENSSFOP00015014619.1"/>
    </source>
</evidence>
<dbReference type="CTD" id="83894"/>
<evidence type="ECO:0000256" key="7">
    <source>
        <dbReference type="SAM" id="MobiDB-lite"/>
    </source>
</evidence>
<keyword evidence="4" id="KW-0802">TPR repeat</keyword>
<keyword evidence="9" id="KW-1185">Reference proteome</keyword>
<protein>
    <recommendedName>
        <fullName evidence="5">Tetratricopeptide repeat protein 29</fullName>
    </recommendedName>
</protein>
<dbReference type="PANTHER" id="PTHR46630:SF1">
    <property type="entry name" value="TETRATRICOPEPTIDE REPEAT PROTEIN 29"/>
    <property type="match status" value="1"/>
</dbReference>
<dbReference type="KEGG" id="sfm:108936637"/>
<feature type="compositionally biased region" description="Polar residues" evidence="7">
    <location>
        <begin position="33"/>
        <end position="44"/>
    </location>
</feature>
<evidence type="ECO:0000313" key="9">
    <source>
        <dbReference type="Proteomes" id="UP000694397"/>
    </source>
</evidence>
<evidence type="ECO:0000256" key="1">
    <source>
        <dbReference type="ARBA" id="ARBA00004496"/>
    </source>
</evidence>
<sequence length="443" mass="49624">MSMLIQQQVCGGAPDPSQPSEAEGLGIQDRMQRSGSPTRSSQSPKDIVKDHNLSKEDVALIRNSPKHIVCVDMLREGYHASFSELFALIQKWNASREAAGPGSAIWQHRPLEEQPSKLHELRRFLTRAEAAQRAGLYEEVYENQVALAHYFKDPEDIWLSHYFYEAGLKSARLVASDEGRREAEANGNMGDVCMERGDLEAARDHYEAFHRLSASKAWLDATGRSYAARACEGLWKTYTLLAEKMLADKDYESAIGTLVNAFVMAQEAGNKKIEGEAAYRVGLGYQCVGDHPTARSYLHIYMEISSALGDHESLGKAYKAIAQSLESEGKFGELTEFLEKFVKVSSGNSQNRNLVEACMYLGVIYRSRGEYDKGCTYLQRAYDIGCGLNDLPLLQKVQVHLGSARAHHMMMAYSRHVEEAQPLDVRKLLAWKDSRSNDFYSAD</sequence>
<comment type="function">
    <text evidence="6">Axonemal protein which is implicated in axonemal and/or peri-axonemal structure assembly and regulates flagellum assembly and beating and therefore sperm motility.</text>
</comment>
<dbReference type="InterPro" id="IPR051476">
    <property type="entry name" value="Bac_ResReg_Asp_Phosphatase"/>
</dbReference>
<dbReference type="AlphaFoldDB" id="A0A8C9RLY8"/>
<evidence type="ECO:0000256" key="2">
    <source>
        <dbReference type="ARBA" id="ARBA00022490"/>
    </source>
</evidence>
<dbReference type="OrthoDB" id="626167at2759"/>
<organism evidence="8 9">
    <name type="scientific">Scleropages formosus</name>
    <name type="common">Asian bonytongue</name>
    <name type="synonym">Osteoglossum formosum</name>
    <dbReference type="NCBI Taxonomy" id="113540"/>
    <lineage>
        <taxon>Eukaryota</taxon>
        <taxon>Metazoa</taxon>
        <taxon>Chordata</taxon>
        <taxon>Craniata</taxon>
        <taxon>Vertebrata</taxon>
        <taxon>Euteleostomi</taxon>
        <taxon>Actinopterygii</taxon>
        <taxon>Neopterygii</taxon>
        <taxon>Teleostei</taxon>
        <taxon>Osteoglossocephala</taxon>
        <taxon>Osteoglossomorpha</taxon>
        <taxon>Osteoglossiformes</taxon>
        <taxon>Osteoglossidae</taxon>
        <taxon>Scleropages</taxon>
    </lineage>
</organism>
<dbReference type="InterPro" id="IPR011990">
    <property type="entry name" value="TPR-like_helical_dom_sf"/>
</dbReference>
<dbReference type="PANTHER" id="PTHR46630">
    <property type="entry name" value="TETRATRICOPEPTIDE REPEAT PROTEIN 29"/>
    <property type="match status" value="1"/>
</dbReference>
<evidence type="ECO:0000256" key="3">
    <source>
        <dbReference type="ARBA" id="ARBA00022737"/>
    </source>
</evidence>
<dbReference type="Gene3D" id="1.25.40.10">
    <property type="entry name" value="Tetratricopeptide repeat domain"/>
    <property type="match status" value="2"/>
</dbReference>
<reference evidence="8" key="3">
    <citation type="submission" date="2025-09" db="UniProtKB">
        <authorList>
            <consortium name="Ensembl"/>
        </authorList>
    </citation>
    <scope>IDENTIFICATION</scope>
</reference>
<dbReference type="Proteomes" id="UP000694397">
    <property type="component" value="Chromosome 3"/>
</dbReference>
<dbReference type="GO" id="GO:0036126">
    <property type="term" value="C:sperm flagellum"/>
    <property type="evidence" value="ECO:0007669"/>
    <property type="project" value="TreeGrafter"/>
</dbReference>
<comment type="subcellular location">
    <subcellularLocation>
        <location evidence="1">Cytoplasm</location>
    </subcellularLocation>
</comment>
<dbReference type="RefSeq" id="XP_018611651.1">
    <property type="nucleotide sequence ID" value="XM_018756135.2"/>
</dbReference>
<dbReference type="GeneID" id="108936637"/>
<keyword evidence="3" id="KW-0677">Repeat</keyword>
<reference evidence="8" key="2">
    <citation type="submission" date="2025-08" db="UniProtKB">
        <authorList>
            <consortium name="Ensembl"/>
        </authorList>
    </citation>
    <scope>IDENTIFICATION</scope>
</reference>